<dbReference type="EMBL" id="CP049056">
    <property type="protein sequence ID" value="QIE54317.1"/>
    <property type="molecule type" value="Genomic_DNA"/>
</dbReference>
<dbReference type="Proteomes" id="UP000503336">
    <property type="component" value="Chromosome"/>
</dbReference>
<feature type="domain" description="Band 7" evidence="7">
    <location>
        <begin position="20"/>
        <end position="184"/>
    </location>
</feature>
<proteinExistence type="inferred from homology"/>
<accession>A0A7L5BV31</accession>
<dbReference type="SUPFAM" id="SSF117892">
    <property type="entry name" value="Band 7/SPFH domain"/>
    <property type="match status" value="1"/>
</dbReference>
<keyword evidence="8" id="KW-0645">Protease</keyword>
<dbReference type="GO" id="GO:0016020">
    <property type="term" value="C:membrane"/>
    <property type="evidence" value="ECO:0007669"/>
    <property type="project" value="UniProtKB-SubCell"/>
</dbReference>
<dbReference type="RefSeq" id="WP_165094385.1">
    <property type="nucleotide sequence ID" value="NZ_CP049056.1"/>
</dbReference>
<dbReference type="PANTHER" id="PTHR42911:SF1">
    <property type="entry name" value="MODULATOR OF FTSH PROTEASE HFLC"/>
    <property type="match status" value="1"/>
</dbReference>
<keyword evidence="3" id="KW-0812">Transmembrane</keyword>
<gene>
    <name evidence="8" type="ORF">G5B40_01965</name>
</gene>
<evidence type="ECO:0000313" key="9">
    <source>
        <dbReference type="Proteomes" id="UP000503336"/>
    </source>
</evidence>
<dbReference type="GO" id="GO:0008233">
    <property type="term" value="F:peptidase activity"/>
    <property type="evidence" value="ECO:0007669"/>
    <property type="project" value="UniProtKB-KW"/>
</dbReference>
<dbReference type="GO" id="GO:0006508">
    <property type="term" value="P:proteolysis"/>
    <property type="evidence" value="ECO:0007669"/>
    <property type="project" value="UniProtKB-KW"/>
</dbReference>
<dbReference type="InterPro" id="IPR001107">
    <property type="entry name" value="Band_7"/>
</dbReference>
<organism evidence="8 9">
    <name type="scientific">Pikeienuella piscinae</name>
    <dbReference type="NCBI Taxonomy" id="2748098"/>
    <lineage>
        <taxon>Bacteria</taxon>
        <taxon>Pseudomonadati</taxon>
        <taxon>Pseudomonadota</taxon>
        <taxon>Alphaproteobacteria</taxon>
        <taxon>Rhodobacterales</taxon>
        <taxon>Paracoccaceae</taxon>
        <taxon>Pikeienuella</taxon>
    </lineage>
</organism>
<sequence>MSRAYIALGVLAVLLFTLVSSVYIVDERKQAIVLQFGQVTAVQQEPGLNFKIPFIQNVVYYEDRILPLETEPLEVTPLDERRLVVEAFARWRIIDPVKFRLAVAGGGEAVGATRLDSILNAALRGVLGNVNSRDILSSDRARMMTQIRDAARRPAENLGVEIIDVRIKRADLPQQNLQATFARMQAEREREAADERARGAEAAQVVRATADRQAVELVSEARRDSEVIRGEADATRSAIFAEAYGRDPEFYAFSRSLAAYEAALKGGNSSMVISPDSEFFEYFENRIPGDLASPQ</sequence>
<evidence type="ECO:0000256" key="1">
    <source>
        <dbReference type="ARBA" id="ARBA00004167"/>
    </source>
</evidence>
<dbReference type="SMART" id="SM00244">
    <property type="entry name" value="PHB"/>
    <property type="match status" value="1"/>
</dbReference>
<dbReference type="KEGG" id="hdh:G5B40_01965"/>
<evidence type="ECO:0000256" key="4">
    <source>
        <dbReference type="ARBA" id="ARBA00022989"/>
    </source>
</evidence>
<evidence type="ECO:0000313" key="8">
    <source>
        <dbReference type="EMBL" id="QIE54317.1"/>
    </source>
</evidence>
<evidence type="ECO:0000256" key="5">
    <source>
        <dbReference type="ARBA" id="ARBA00023136"/>
    </source>
</evidence>
<evidence type="ECO:0000256" key="3">
    <source>
        <dbReference type="ARBA" id="ARBA00022692"/>
    </source>
</evidence>
<name>A0A7L5BV31_9RHOB</name>
<dbReference type="InterPro" id="IPR036013">
    <property type="entry name" value="Band_7/SPFH_dom_sf"/>
</dbReference>
<dbReference type="InterPro" id="IPR010200">
    <property type="entry name" value="HflC"/>
</dbReference>
<dbReference type="CDD" id="cd03405">
    <property type="entry name" value="SPFH_HflC"/>
    <property type="match status" value="1"/>
</dbReference>
<keyword evidence="5" id="KW-0472">Membrane</keyword>
<dbReference type="Pfam" id="PF01145">
    <property type="entry name" value="Band_7"/>
    <property type="match status" value="1"/>
</dbReference>
<keyword evidence="9" id="KW-1185">Reference proteome</keyword>
<dbReference type="PIRSF" id="PIRSF005651">
    <property type="entry name" value="HflC"/>
    <property type="match status" value="1"/>
</dbReference>
<keyword evidence="8" id="KW-0378">Hydrolase</keyword>
<evidence type="ECO:0000259" key="7">
    <source>
        <dbReference type="SMART" id="SM00244"/>
    </source>
</evidence>
<evidence type="ECO:0000256" key="2">
    <source>
        <dbReference type="ARBA" id="ARBA00007862"/>
    </source>
</evidence>
<comment type="similarity">
    <text evidence="2 6">Belongs to the band 7/mec-2 family. HflC subfamily.</text>
</comment>
<dbReference type="PANTHER" id="PTHR42911">
    <property type="entry name" value="MODULATOR OF FTSH PROTEASE HFLC"/>
    <property type="match status" value="1"/>
</dbReference>
<reference evidence="8 9" key="1">
    <citation type="submission" date="2020-02" db="EMBL/GenBank/DDBJ databases">
        <title>complete genome sequence of Rhodobacteraceae bacterium.</title>
        <authorList>
            <person name="Park J."/>
            <person name="Kim Y.-S."/>
            <person name="Kim K.-H."/>
        </authorList>
    </citation>
    <scope>NUCLEOTIDE SEQUENCE [LARGE SCALE GENOMIC DNA]</scope>
    <source>
        <strain evidence="8 9">RR4-56</strain>
    </source>
</reference>
<comment type="subcellular location">
    <subcellularLocation>
        <location evidence="1">Membrane</location>
        <topology evidence="1">Single-pass membrane protein</topology>
    </subcellularLocation>
</comment>
<keyword evidence="4" id="KW-1133">Transmembrane helix</keyword>
<comment type="function">
    <text evidence="6">HflC and HflK could regulate a protease.</text>
</comment>
<evidence type="ECO:0000256" key="6">
    <source>
        <dbReference type="PIRNR" id="PIRNR005651"/>
    </source>
</evidence>
<dbReference type="Gene3D" id="3.30.479.30">
    <property type="entry name" value="Band 7 domain"/>
    <property type="match status" value="1"/>
</dbReference>
<dbReference type="AlphaFoldDB" id="A0A7L5BV31"/>
<protein>
    <recommendedName>
        <fullName evidence="6">Protein HflC</fullName>
    </recommendedName>
</protein>